<organism evidence="2 3">
    <name type="scientific">Calderihabitans maritimus</name>
    <dbReference type="NCBI Taxonomy" id="1246530"/>
    <lineage>
        <taxon>Bacteria</taxon>
        <taxon>Bacillati</taxon>
        <taxon>Bacillota</taxon>
        <taxon>Clostridia</taxon>
        <taxon>Neomoorellales</taxon>
        <taxon>Calderihabitantaceae</taxon>
        <taxon>Calderihabitans</taxon>
    </lineage>
</organism>
<gene>
    <name evidence="2" type="ORF">KKC1_16420</name>
</gene>
<protein>
    <submittedName>
        <fullName evidence="2">DNA binding domain protein, excisionase family</fullName>
    </submittedName>
</protein>
<dbReference type="InterPro" id="IPR041657">
    <property type="entry name" value="HTH_17"/>
</dbReference>
<name>A0A1Z5HSS5_9FIRM</name>
<evidence type="ECO:0000259" key="1">
    <source>
        <dbReference type="Pfam" id="PF12728"/>
    </source>
</evidence>
<dbReference type="GO" id="GO:0003677">
    <property type="term" value="F:DNA binding"/>
    <property type="evidence" value="ECO:0007669"/>
    <property type="project" value="InterPro"/>
</dbReference>
<evidence type="ECO:0000313" key="3">
    <source>
        <dbReference type="Proteomes" id="UP000197032"/>
    </source>
</evidence>
<evidence type="ECO:0000313" key="2">
    <source>
        <dbReference type="EMBL" id="GAW92488.1"/>
    </source>
</evidence>
<comment type="caution">
    <text evidence="2">The sequence shown here is derived from an EMBL/GenBank/DDBJ whole genome shotgun (WGS) entry which is preliminary data.</text>
</comment>
<accession>A0A1Z5HSS5</accession>
<dbReference type="RefSeq" id="WP_238134229.1">
    <property type="nucleotide sequence ID" value="NZ_BDGJ01000082.1"/>
</dbReference>
<dbReference type="Proteomes" id="UP000197032">
    <property type="component" value="Unassembled WGS sequence"/>
</dbReference>
<keyword evidence="3" id="KW-1185">Reference proteome</keyword>
<dbReference type="AlphaFoldDB" id="A0A1Z5HSS5"/>
<dbReference type="NCBIfam" id="TIGR01764">
    <property type="entry name" value="excise"/>
    <property type="match status" value="1"/>
</dbReference>
<dbReference type="InterPro" id="IPR010093">
    <property type="entry name" value="SinI_DNA-bd"/>
</dbReference>
<reference evidence="3" key="1">
    <citation type="journal article" date="2017" name="Appl. Environ. Microbiol.">
        <title>Genomic analysis of Calderihabitans maritimus KKC1, a thermophilic hydrogenogenic carboxydotrophic bacterium isolated from marine sediment.</title>
        <authorList>
            <person name="Omae K."/>
            <person name="Yoneda Y."/>
            <person name="Fukuyama Y."/>
            <person name="Yoshida T."/>
            <person name="Sako Y."/>
        </authorList>
    </citation>
    <scope>NUCLEOTIDE SEQUENCE [LARGE SCALE GENOMIC DNA]</scope>
    <source>
        <strain evidence="3">KKC1</strain>
    </source>
</reference>
<feature type="domain" description="Helix-turn-helix" evidence="1">
    <location>
        <begin position="16"/>
        <end position="65"/>
    </location>
</feature>
<sequence length="73" mass="8354">MTNQALSSEDVKLPEVMTMPDVARYLRISRSAAYELAHDPSFPAIRIGRTIRVRRDAFLHWLQRKENSPAGSK</sequence>
<proteinExistence type="predicted"/>
<dbReference type="Pfam" id="PF12728">
    <property type="entry name" value="HTH_17"/>
    <property type="match status" value="1"/>
</dbReference>
<dbReference type="EMBL" id="BDGJ01000082">
    <property type="protein sequence ID" value="GAW92488.1"/>
    <property type="molecule type" value="Genomic_DNA"/>
</dbReference>